<evidence type="ECO:0000256" key="5">
    <source>
        <dbReference type="ARBA" id="ARBA00022989"/>
    </source>
</evidence>
<proteinExistence type="predicted"/>
<keyword evidence="6 10" id="KW-0472">Membrane</keyword>
<evidence type="ECO:0000256" key="1">
    <source>
        <dbReference type="ARBA" id="ARBA00004167"/>
    </source>
</evidence>
<dbReference type="GO" id="GO:0016989">
    <property type="term" value="F:sigma factor antagonist activity"/>
    <property type="evidence" value="ECO:0007669"/>
    <property type="project" value="TreeGrafter"/>
</dbReference>
<dbReference type="Proteomes" id="UP000436801">
    <property type="component" value="Unassembled WGS sequence"/>
</dbReference>
<evidence type="ECO:0000256" key="7">
    <source>
        <dbReference type="ARBA" id="ARBA00029829"/>
    </source>
</evidence>
<dbReference type="PANTHER" id="PTHR37461">
    <property type="entry name" value="ANTI-SIGMA-K FACTOR RSKA"/>
    <property type="match status" value="1"/>
</dbReference>
<reference evidence="12 15" key="2">
    <citation type="submission" date="2019-12" db="EMBL/GenBank/DDBJ databases">
        <authorList>
            <person name="Zheng J."/>
        </authorList>
    </citation>
    <scope>NUCLEOTIDE SEQUENCE [LARGE SCALE GENOMIC DNA]</scope>
    <source>
        <strain evidence="12 15">DSM 27347</strain>
    </source>
</reference>
<dbReference type="RefSeq" id="WP_149680927.1">
    <property type="nucleotide sequence ID" value="NZ_FNBI01000001.1"/>
</dbReference>
<dbReference type="InterPro" id="IPR041916">
    <property type="entry name" value="Anti_sigma_zinc_sf"/>
</dbReference>
<protein>
    <recommendedName>
        <fullName evidence="8">Regulator of SigK</fullName>
    </recommendedName>
    <alternativeName>
        <fullName evidence="7">Sigma-K anti-sigma factor RskA</fullName>
    </alternativeName>
</protein>
<dbReference type="OrthoDB" id="9816387at2"/>
<evidence type="ECO:0000256" key="6">
    <source>
        <dbReference type="ARBA" id="ARBA00023136"/>
    </source>
</evidence>
<dbReference type="PANTHER" id="PTHR37461:SF1">
    <property type="entry name" value="ANTI-SIGMA-K FACTOR RSKA"/>
    <property type="match status" value="1"/>
</dbReference>
<evidence type="ECO:0000313" key="13">
    <source>
        <dbReference type="EMBL" id="SDE74171.1"/>
    </source>
</evidence>
<dbReference type="EMBL" id="WSUT01000005">
    <property type="protein sequence ID" value="MWC45395.1"/>
    <property type="molecule type" value="Genomic_DNA"/>
</dbReference>
<evidence type="ECO:0000256" key="9">
    <source>
        <dbReference type="SAM" id="MobiDB-lite"/>
    </source>
</evidence>
<evidence type="ECO:0000259" key="11">
    <source>
        <dbReference type="Pfam" id="PF10099"/>
    </source>
</evidence>
<evidence type="ECO:0000313" key="14">
    <source>
        <dbReference type="Proteomes" id="UP000323502"/>
    </source>
</evidence>
<dbReference type="AlphaFoldDB" id="A0A1G7FE09"/>
<keyword evidence="14" id="KW-1185">Reference proteome</keyword>
<dbReference type="EMBL" id="FNBI01000001">
    <property type="protein sequence ID" value="SDE74171.1"/>
    <property type="molecule type" value="Genomic_DNA"/>
</dbReference>
<feature type="transmembrane region" description="Helical" evidence="10">
    <location>
        <begin position="94"/>
        <end position="115"/>
    </location>
</feature>
<keyword evidence="4 10" id="KW-0812">Transmembrane</keyword>
<evidence type="ECO:0000313" key="15">
    <source>
        <dbReference type="Proteomes" id="UP000436801"/>
    </source>
</evidence>
<dbReference type="Gene3D" id="1.10.10.1320">
    <property type="entry name" value="Anti-sigma factor, zinc-finger domain"/>
    <property type="match status" value="1"/>
</dbReference>
<name>A0A1G7FE09_9SPHN</name>
<feature type="region of interest" description="Disordered" evidence="9">
    <location>
        <begin position="223"/>
        <end position="243"/>
    </location>
</feature>
<accession>A0A1G7FE09</accession>
<reference evidence="13 14" key="1">
    <citation type="submission" date="2016-10" db="EMBL/GenBank/DDBJ databases">
        <authorList>
            <person name="Varghese N."/>
            <person name="Submissions S."/>
        </authorList>
    </citation>
    <scope>NUCLEOTIDE SEQUENCE [LARGE SCALE GENOMIC DNA]</scope>
    <source>
        <strain evidence="13 14">S7-754</strain>
    </source>
</reference>
<sequence>MATTDPVDPDMTAADLALDLLDGDERAAATRRALTDRDFAAQVAWWRQTLAGLVAWWPAVEPPPGLEARVMASTTPHGPSASRAPDSIRGVAPWWRVATLALAGVAAVLALMLVLPRHAPPPPPARTATAPLIAAIVPAADPAAPAAPLPALYEPDTGMLRLSGADIAPANRSAQLWAIGADGIPHALAVLARTPEARITIASADRARLVPGAVLAISLEPPGGAPGPVPTGPVVATGPLTRL</sequence>
<keyword evidence="5 10" id="KW-1133">Transmembrane helix</keyword>
<evidence type="ECO:0000256" key="10">
    <source>
        <dbReference type="SAM" id="Phobius"/>
    </source>
</evidence>
<organism evidence="13 14">
    <name type="scientific">Sphingomonas carotinifaciens</name>
    <dbReference type="NCBI Taxonomy" id="1166323"/>
    <lineage>
        <taxon>Bacteria</taxon>
        <taxon>Pseudomonadati</taxon>
        <taxon>Pseudomonadota</taxon>
        <taxon>Alphaproteobacteria</taxon>
        <taxon>Sphingomonadales</taxon>
        <taxon>Sphingomonadaceae</taxon>
        <taxon>Sphingomonas</taxon>
    </lineage>
</organism>
<dbReference type="GO" id="GO:0006417">
    <property type="term" value="P:regulation of translation"/>
    <property type="evidence" value="ECO:0007669"/>
    <property type="project" value="TreeGrafter"/>
</dbReference>
<gene>
    <name evidence="12" type="ORF">GQR91_17415</name>
    <name evidence="13" type="ORF">SAMN05216557_101364</name>
</gene>
<dbReference type="Pfam" id="PF10099">
    <property type="entry name" value="RskA_C"/>
    <property type="match status" value="1"/>
</dbReference>
<evidence type="ECO:0000256" key="8">
    <source>
        <dbReference type="ARBA" id="ARBA00030803"/>
    </source>
</evidence>
<keyword evidence="3" id="KW-1003">Cell membrane</keyword>
<dbReference type="InterPro" id="IPR018764">
    <property type="entry name" value="RskA_C"/>
</dbReference>
<feature type="domain" description="Anti-sigma K factor RskA C-terminal" evidence="11">
    <location>
        <begin position="103"/>
        <end position="234"/>
    </location>
</feature>
<feature type="compositionally biased region" description="Low complexity" evidence="9">
    <location>
        <begin position="232"/>
        <end position="243"/>
    </location>
</feature>
<dbReference type="Proteomes" id="UP000323502">
    <property type="component" value="Unassembled WGS sequence"/>
</dbReference>
<evidence type="ECO:0000256" key="3">
    <source>
        <dbReference type="ARBA" id="ARBA00022475"/>
    </source>
</evidence>
<evidence type="ECO:0000313" key="12">
    <source>
        <dbReference type="EMBL" id="MWC45395.1"/>
    </source>
</evidence>
<comment type="subcellular location">
    <subcellularLocation>
        <location evidence="2">Cell membrane</location>
    </subcellularLocation>
    <subcellularLocation>
        <location evidence="1">Membrane</location>
        <topology evidence="1">Single-pass membrane protein</topology>
    </subcellularLocation>
</comment>
<evidence type="ECO:0000256" key="2">
    <source>
        <dbReference type="ARBA" id="ARBA00004236"/>
    </source>
</evidence>
<dbReference type="InterPro" id="IPR051474">
    <property type="entry name" value="Anti-sigma-K/W_factor"/>
</dbReference>
<dbReference type="GO" id="GO:0005886">
    <property type="term" value="C:plasma membrane"/>
    <property type="evidence" value="ECO:0007669"/>
    <property type="project" value="UniProtKB-SubCell"/>
</dbReference>
<evidence type="ECO:0000256" key="4">
    <source>
        <dbReference type="ARBA" id="ARBA00022692"/>
    </source>
</evidence>